<proteinExistence type="inferred from homology"/>
<keyword evidence="4" id="KW-0472">Membrane</keyword>
<evidence type="ECO:0000256" key="1">
    <source>
        <dbReference type="ARBA" id="ARBA00004442"/>
    </source>
</evidence>
<comment type="caution">
    <text evidence="7">The sequence shown here is derived from an EMBL/GenBank/DDBJ whole genome shotgun (WGS) entry which is preliminary data.</text>
</comment>
<feature type="signal peptide" evidence="6">
    <location>
        <begin position="1"/>
        <end position="18"/>
    </location>
</feature>
<evidence type="ECO:0000256" key="6">
    <source>
        <dbReference type="SAM" id="SignalP"/>
    </source>
</evidence>
<dbReference type="Pfam" id="PF06629">
    <property type="entry name" value="MipA"/>
    <property type="match status" value="1"/>
</dbReference>
<dbReference type="Proteomes" id="UP001595378">
    <property type="component" value="Unassembled WGS sequence"/>
</dbReference>
<evidence type="ECO:0000256" key="4">
    <source>
        <dbReference type="ARBA" id="ARBA00023136"/>
    </source>
</evidence>
<feature type="chain" id="PRO_5045730400" evidence="6">
    <location>
        <begin position="19"/>
        <end position="278"/>
    </location>
</feature>
<evidence type="ECO:0000256" key="2">
    <source>
        <dbReference type="ARBA" id="ARBA00005722"/>
    </source>
</evidence>
<gene>
    <name evidence="7" type="ORF">ACFODK_13775</name>
</gene>
<dbReference type="InterPro" id="IPR010583">
    <property type="entry name" value="MipA"/>
</dbReference>
<protein>
    <submittedName>
        <fullName evidence="7">MipA/OmpV family protein</fullName>
    </submittedName>
</protein>
<dbReference type="RefSeq" id="WP_336920065.1">
    <property type="nucleotide sequence ID" value="NZ_JBANRN010000014.1"/>
</dbReference>
<evidence type="ECO:0000313" key="8">
    <source>
        <dbReference type="Proteomes" id="UP001595378"/>
    </source>
</evidence>
<evidence type="ECO:0000256" key="5">
    <source>
        <dbReference type="ARBA" id="ARBA00023237"/>
    </source>
</evidence>
<keyword evidence="5" id="KW-0998">Cell outer membrane</keyword>
<organism evidence="7 8">
    <name type="scientific">Alteraurantiacibacter lauratis</name>
    <dbReference type="NCBI Taxonomy" id="2054627"/>
    <lineage>
        <taxon>Bacteria</taxon>
        <taxon>Pseudomonadati</taxon>
        <taxon>Pseudomonadota</taxon>
        <taxon>Alphaproteobacteria</taxon>
        <taxon>Sphingomonadales</taxon>
        <taxon>Erythrobacteraceae</taxon>
        <taxon>Alteraurantiacibacter</taxon>
    </lineage>
</organism>
<sequence>MKLARFAFALMSSSAALAAASAAHAQGGAPPLRDTVTLGLGIGVSSDYDGADEYRLIPGGVVQGTVKGHDFRLNGLQLFVDAVPNDPARTVQLELGPVVGLRFNRSGGIKDAQVAALGKLDEAVELGLRGGIGIAGVGNRSGTLSLGATAVHDVAGAHDSWRISPSVDYSTLVGRRTFVRASVGVDFASNAYADYYFSVSPAGAVASGLAPFAARGGLESVGANVLATHSLSGGRQGWSIFAIGSVSRLQGDFADSPIVRDAGDATQFFGSAGIAYTF</sequence>
<dbReference type="PANTHER" id="PTHR38776">
    <property type="entry name" value="MLTA-INTERACTING PROTEIN-RELATED"/>
    <property type="match status" value="1"/>
</dbReference>
<comment type="similarity">
    <text evidence="2">Belongs to the MipA/OmpV family.</text>
</comment>
<dbReference type="EMBL" id="JBHRSU010000036">
    <property type="protein sequence ID" value="MFC3101954.1"/>
    <property type="molecule type" value="Genomic_DNA"/>
</dbReference>
<keyword evidence="8" id="KW-1185">Reference proteome</keyword>
<dbReference type="PANTHER" id="PTHR38776:SF1">
    <property type="entry name" value="MLTA-INTERACTING PROTEIN-RELATED"/>
    <property type="match status" value="1"/>
</dbReference>
<reference evidence="8" key="1">
    <citation type="journal article" date="2019" name="Int. J. Syst. Evol. Microbiol.">
        <title>The Global Catalogue of Microorganisms (GCM) 10K type strain sequencing project: providing services to taxonomists for standard genome sequencing and annotation.</title>
        <authorList>
            <consortium name="The Broad Institute Genomics Platform"/>
            <consortium name="The Broad Institute Genome Sequencing Center for Infectious Disease"/>
            <person name="Wu L."/>
            <person name="Ma J."/>
        </authorList>
    </citation>
    <scope>NUCLEOTIDE SEQUENCE [LARGE SCALE GENOMIC DNA]</scope>
    <source>
        <strain evidence="8">KCTC 52606</strain>
    </source>
</reference>
<evidence type="ECO:0000256" key="3">
    <source>
        <dbReference type="ARBA" id="ARBA00022729"/>
    </source>
</evidence>
<evidence type="ECO:0000313" key="7">
    <source>
        <dbReference type="EMBL" id="MFC3101954.1"/>
    </source>
</evidence>
<keyword evidence="3 6" id="KW-0732">Signal</keyword>
<accession>A0ABV7EJ68</accession>
<comment type="subcellular location">
    <subcellularLocation>
        <location evidence="1">Cell outer membrane</location>
    </subcellularLocation>
</comment>
<name>A0ABV7EJ68_9SPHN</name>